<proteinExistence type="predicted"/>
<evidence type="ECO:0008006" key="5">
    <source>
        <dbReference type="Google" id="ProtNLM"/>
    </source>
</evidence>
<evidence type="ECO:0000256" key="2">
    <source>
        <dbReference type="SAM" id="SignalP"/>
    </source>
</evidence>
<protein>
    <recommendedName>
        <fullName evidence="5">Secreted protein</fullName>
    </recommendedName>
</protein>
<keyword evidence="4" id="KW-1185">Reference proteome</keyword>
<dbReference type="RefSeq" id="WP_251408426.1">
    <property type="nucleotide sequence ID" value="NZ_JAMQGM010000002.1"/>
</dbReference>
<keyword evidence="2" id="KW-0732">Signal</keyword>
<evidence type="ECO:0000256" key="1">
    <source>
        <dbReference type="SAM" id="MobiDB-lite"/>
    </source>
</evidence>
<feature type="compositionally biased region" description="Low complexity" evidence="1">
    <location>
        <begin position="84"/>
        <end position="95"/>
    </location>
</feature>
<reference evidence="3" key="1">
    <citation type="journal article" date="2023" name="Int. J. Syst. Evol. Microbiol.">
        <title>Streptomyces meridianus sp. nov. isolated from brackish water of the Tagus estuary in Alcochete, Portugal.</title>
        <authorList>
            <person name="Santos J.D.N."/>
            <person name="Klimek D."/>
            <person name="Calusinska M."/>
            <person name="Lobo Da Cunha A."/>
            <person name="Catita J."/>
            <person name="Goncalves H."/>
            <person name="Gonzalez I."/>
            <person name="Reyes F."/>
            <person name="Lage O.M."/>
        </authorList>
    </citation>
    <scope>NUCLEOTIDE SEQUENCE</scope>
    <source>
        <strain evidence="3">MTZ3.1</strain>
    </source>
</reference>
<accession>A0ABT0X1F0</accession>
<name>A0ABT0X1F0_9ACTN</name>
<dbReference type="EMBL" id="JAMQGM010000002">
    <property type="protein sequence ID" value="MCM2576120.1"/>
    <property type="molecule type" value="Genomic_DNA"/>
</dbReference>
<feature type="compositionally biased region" description="Basic and acidic residues" evidence="1">
    <location>
        <begin position="44"/>
        <end position="59"/>
    </location>
</feature>
<feature type="signal peptide" evidence="2">
    <location>
        <begin position="1"/>
        <end position="27"/>
    </location>
</feature>
<dbReference type="Proteomes" id="UP001167160">
    <property type="component" value="Unassembled WGS sequence"/>
</dbReference>
<feature type="chain" id="PRO_5046231313" description="Secreted protein" evidence="2">
    <location>
        <begin position="28"/>
        <end position="148"/>
    </location>
</feature>
<feature type="region of interest" description="Disordered" evidence="1">
    <location>
        <begin position="27"/>
        <end position="107"/>
    </location>
</feature>
<evidence type="ECO:0000313" key="3">
    <source>
        <dbReference type="EMBL" id="MCM2576120.1"/>
    </source>
</evidence>
<gene>
    <name evidence="3" type="ORF">M1E25_01920</name>
</gene>
<evidence type="ECO:0000313" key="4">
    <source>
        <dbReference type="Proteomes" id="UP001167160"/>
    </source>
</evidence>
<feature type="compositionally biased region" description="Low complexity" evidence="1">
    <location>
        <begin position="60"/>
        <end position="75"/>
    </location>
</feature>
<organism evidence="3 4">
    <name type="scientific">Streptomyces meridianus</name>
    <dbReference type="NCBI Taxonomy" id="2938945"/>
    <lineage>
        <taxon>Bacteria</taxon>
        <taxon>Bacillati</taxon>
        <taxon>Actinomycetota</taxon>
        <taxon>Actinomycetes</taxon>
        <taxon>Kitasatosporales</taxon>
        <taxon>Streptomycetaceae</taxon>
        <taxon>Streptomyces</taxon>
    </lineage>
</organism>
<sequence length="148" mass="15274">MRKLREAAVVALMVGSVGMLGAGTAAAHVGKGTDGRKVTSHAAKSHDAKKAKQAEKEPAAQESAKSQESVAAQDETATEDRAAAENGTANGAAGEPTVPVHNPQRLDCDYENNNVFMPVNVAITVFGDSTAKQNIGNICPQTGPSFDD</sequence>
<comment type="caution">
    <text evidence="3">The sequence shown here is derived from an EMBL/GenBank/DDBJ whole genome shotgun (WGS) entry which is preliminary data.</text>
</comment>